<name>A0A132NNE4_GIAIN</name>
<evidence type="ECO:0000313" key="1">
    <source>
        <dbReference type="EMBL" id="KWX11531.1"/>
    </source>
</evidence>
<sequence length="151" mass="17035">MSETIGKSFFKHITNCLGELTSDHLPRGTHSMVTTLVSNMIENTEYNGRDVTVMVLYALCLLDKLARLGYKLTGSTINLLFQTAVIVSSEFLDDEPYDARLWVNIFVSGVTDATIRTLKNSFLDHLDWDVQVSSKDFKTRCPPGFQFQTIC</sequence>
<reference evidence="1 2" key="1">
    <citation type="journal article" date="2015" name="Mol. Biochem. Parasitol.">
        <title>Identification of polymorphic genes for use in assemblage B genotyping assays through comparative genomics of multiple assemblage B Giardia duodenalis isolates.</title>
        <authorList>
            <person name="Wielinga C."/>
            <person name="Thompson R.C."/>
            <person name="Monis P."/>
            <person name="Ryan U."/>
        </authorList>
    </citation>
    <scope>NUCLEOTIDE SEQUENCE [LARGE SCALE GENOMIC DNA]</scope>
    <source>
        <strain evidence="1 2">BAH15c1</strain>
    </source>
</reference>
<dbReference type="OrthoDB" id="10248526at2759"/>
<proteinExistence type="predicted"/>
<accession>A0A132NNE4</accession>
<dbReference type="AlphaFoldDB" id="A0A132NNE4"/>
<gene>
    <name evidence="1" type="ORF">QR46_4496</name>
</gene>
<dbReference type="EMBL" id="JXTI01000176">
    <property type="protein sequence ID" value="KWX11531.1"/>
    <property type="molecule type" value="Genomic_DNA"/>
</dbReference>
<dbReference type="Proteomes" id="UP000070089">
    <property type="component" value="Unassembled WGS sequence"/>
</dbReference>
<evidence type="ECO:0000313" key="2">
    <source>
        <dbReference type="Proteomes" id="UP000070089"/>
    </source>
</evidence>
<dbReference type="VEuPathDB" id="GiardiaDB:QR46_4496"/>
<comment type="caution">
    <text evidence="1">The sequence shown here is derived from an EMBL/GenBank/DDBJ whole genome shotgun (WGS) entry which is preliminary data.</text>
</comment>
<dbReference type="Gene3D" id="1.10.472.10">
    <property type="entry name" value="Cyclin-like"/>
    <property type="match status" value="1"/>
</dbReference>
<organism evidence="1 2">
    <name type="scientific">Giardia duodenalis assemblage B</name>
    <dbReference type="NCBI Taxonomy" id="1394984"/>
    <lineage>
        <taxon>Eukaryota</taxon>
        <taxon>Metamonada</taxon>
        <taxon>Diplomonadida</taxon>
        <taxon>Hexamitidae</taxon>
        <taxon>Giardiinae</taxon>
        <taxon>Giardia</taxon>
    </lineage>
</organism>
<protein>
    <submittedName>
        <fullName evidence="1">Uncharacterized protein</fullName>
    </submittedName>
</protein>
<dbReference type="CDD" id="cd20557">
    <property type="entry name" value="CYCLIN_ScPCL1-like"/>
    <property type="match status" value="1"/>
</dbReference>